<keyword evidence="1" id="KW-0597">Phosphoprotein</keyword>
<gene>
    <name evidence="4" type="ORF">J4E96_04225</name>
</gene>
<evidence type="ECO:0000313" key="4">
    <source>
        <dbReference type="EMBL" id="QTE30222.1"/>
    </source>
</evidence>
<dbReference type="PROSITE" id="PS50883">
    <property type="entry name" value="EAL"/>
    <property type="match status" value="1"/>
</dbReference>
<reference evidence="4" key="1">
    <citation type="submission" date="2021-03" db="EMBL/GenBank/DDBJ databases">
        <title>Pengzhenrongella sicca gen. nov., sp. nov., a new member of suborder Micrococcineae isolated from High-Arctic tundra soil.</title>
        <authorList>
            <person name="Peng F."/>
        </authorList>
    </citation>
    <scope>NUCLEOTIDE SEQUENCE</scope>
    <source>
        <strain evidence="4">LRZ-2</strain>
    </source>
</reference>
<sequence length="390" mass="42337">MPRLLERFSTMSVLIVDDNEANVALVRALLMNEGIHRITAETDSRRVAGRLAAIDPDLVLLDLYMPHLDGHAVLEQIVRFAAGSYLPVLVLTADSTRQSRDLALSKGARDFLTKPLDTVEFGLRVANLLETRQLHTAIRRAVGGGPAVPQATEGELARMRDRVETVIQDGSITPVFQRVAELGTRATVGHEALARFARPHEHGPAGWFRDAFTVGHGIELELDAVTRALPFLDDDAGTFLAVNMAPATVLQLRRGDLEDRPVDRIVIELTEHAPVEDYAAVRRALASMRADGLRLAVDDVGSGYAGFQHILALEPDIIKLDISLINGIERSRMQRALASALVAFATDIAAVVIAEGVETAAELEVLGDIGVPWGQGYFLGRPEPARAVRA</sequence>
<evidence type="ECO:0000259" key="3">
    <source>
        <dbReference type="PROSITE" id="PS50883"/>
    </source>
</evidence>
<dbReference type="PROSITE" id="PS50110">
    <property type="entry name" value="RESPONSE_REGULATORY"/>
    <property type="match status" value="1"/>
</dbReference>
<dbReference type="GO" id="GO:0000160">
    <property type="term" value="P:phosphorelay signal transduction system"/>
    <property type="evidence" value="ECO:0007669"/>
    <property type="project" value="InterPro"/>
</dbReference>
<dbReference type="InterPro" id="IPR035919">
    <property type="entry name" value="EAL_sf"/>
</dbReference>
<dbReference type="KEGG" id="psic:J4E96_04225"/>
<evidence type="ECO:0000259" key="2">
    <source>
        <dbReference type="PROSITE" id="PS50110"/>
    </source>
</evidence>
<keyword evidence="5" id="KW-1185">Reference proteome</keyword>
<dbReference type="RefSeq" id="WP_227424546.1">
    <property type="nucleotide sequence ID" value="NZ_CP071868.1"/>
</dbReference>
<dbReference type="Gene3D" id="3.20.20.450">
    <property type="entry name" value="EAL domain"/>
    <property type="match status" value="1"/>
</dbReference>
<dbReference type="EMBL" id="CP071868">
    <property type="protein sequence ID" value="QTE30222.1"/>
    <property type="molecule type" value="Genomic_DNA"/>
</dbReference>
<dbReference type="InterPro" id="IPR011006">
    <property type="entry name" value="CheY-like_superfamily"/>
</dbReference>
<evidence type="ECO:0000256" key="1">
    <source>
        <dbReference type="PROSITE-ProRule" id="PRU00169"/>
    </source>
</evidence>
<dbReference type="InterPro" id="IPR001633">
    <property type="entry name" value="EAL_dom"/>
</dbReference>
<dbReference type="Gene3D" id="3.40.50.2300">
    <property type="match status" value="1"/>
</dbReference>
<dbReference type="GO" id="GO:0071111">
    <property type="term" value="F:cyclic-guanylate-specific phosphodiesterase activity"/>
    <property type="evidence" value="ECO:0007669"/>
    <property type="project" value="InterPro"/>
</dbReference>
<dbReference type="Pfam" id="PF00563">
    <property type="entry name" value="EAL"/>
    <property type="match status" value="1"/>
</dbReference>
<name>A0A8A4ZE25_9MICO</name>
<protein>
    <submittedName>
        <fullName evidence="4">EAL domain-containing response regulator</fullName>
    </submittedName>
</protein>
<dbReference type="AlphaFoldDB" id="A0A8A4ZE25"/>
<dbReference type="SMART" id="SM00448">
    <property type="entry name" value="REC"/>
    <property type="match status" value="1"/>
</dbReference>
<dbReference type="Proteomes" id="UP000663937">
    <property type="component" value="Chromosome"/>
</dbReference>
<dbReference type="PANTHER" id="PTHR33121:SF76">
    <property type="entry name" value="SIGNALING PROTEIN"/>
    <property type="match status" value="1"/>
</dbReference>
<dbReference type="SUPFAM" id="SSF141868">
    <property type="entry name" value="EAL domain-like"/>
    <property type="match status" value="1"/>
</dbReference>
<dbReference type="InterPro" id="IPR001789">
    <property type="entry name" value="Sig_transdc_resp-reg_receiver"/>
</dbReference>
<dbReference type="SMART" id="SM00052">
    <property type="entry name" value="EAL"/>
    <property type="match status" value="1"/>
</dbReference>
<dbReference type="InterPro" id="IPR050706">
    <property type="entry name" value="Cyclic-di-GMP_PDE-like"/>
</dbReference>
<dbReference type="SUPFAM" id="SSF52172">
    <property type="entry name" value="CheY-like"/>
    <property type="match status" value="1"/>
</dbReference>
<accession>A0A8A4ZE25</accession>
<proteinExistence type="predicted"/>
<feature type="modified residue" description="4-aspartylphosphate" evidence="1">
    <location>
        <position position="62"/>
    </location>
</feature>
<dbReference type="Pfam" id="PF00072">
    <property type="entry name" value="Response_reg"/>
    <property type="match status" value="1"/>
</dbReference>
<dbReference type="CDD" id="cd01948">
    <property type="entry name" value="EAL"/>
    <property type="match status" value="1"/>
</dbReference>
<organism evidence="4 5">
    <name type="scientific">Pengzhenrongella sicca</name>
    <dbReference type="NCBI Taxonomy" id="2819238"/>
    <lineage>
        <taxon>Bacteria</taxon>
        <taxon>Bacillati</taxon>
        <taxon>Actinomycetota</taxon>
        <taxon>Actinomycetes</taxon>
        <taxon>Micrococcales</taxon>
        <taxon>Pengzhenrongella</taxon>
    </lineage>
</organism>
<feature type="domain" description="Response regulatory" evidence="2">
    <location>
        <begin position="12"/>
        <end position="129"/>
    </location>
</feature>
<dbReference type="PANTHER" id="PTHR33121">
    <property type="entry name" value="CYCLIC DI-GMP PHOSPHODIESTERASE PDEF"/>
    <property type="match status" value="1"/>
</dbReference>
<evidence type="ECO:0000313" key="5">
    <source>
        <dbReference type="Proteomes" id="UP000663937"/>
    </source>
</evidence>
<feature type="domain" description="EAL" evidence="3">
    <location>
        <begin position="156"/>
        <end position="390"/>
    </location>
</feature>